<gene>
    <name evidence="2" type="ORF">PENTCL1PPCAC_14218</name>
</gene>
<evidence type="ECO:0000313" key="3">
    <source>
        <dbReference type="Proteomes" id="UP001432027"/>
    </source>
</evidence>
<dbReference type="Proteomes" id="UP001432027">
    <property type="component" value="Unassembled WGS sequence"/>
</dbReference>
<accession>A0AAV5T9Y7</accession>
<sequence>MQVYSGIRIHQTVKARAMSEKLKNIHIRAVKMLIVQALNPMVLFSFPTAVNLAGMFTDIDFGELPRLLVLLYALFPIINPIIIIYFTEDYKRYVLGQSTSVSIPTQGALSSHTSSVMRLRKEANKNLVFVI</sequence>
<keyword evidence="1" id="KW-0812">Transmembrane</keyword>
<reference evidence="2" key="1">
    <citation type="submission" date="2023-10" db="EMBL/GenBank/DDBJ databases">
        <title>Genome assembly of Pristionchus species.</title>
        <authorList>
            <person name="Yoshida K."/>
            <person name="Sommer R.J."/>
        </authorList>
    </citation>
    <scope>NUCLEOTIDE SEQUENCE</scope>
    <source>
        <strain evidence="2">RS0144</strain>
    </source>
</reference>
<dbReference type="PANTHER" id="PTHR46178:SF9">
    <property type="entry name" value="SEVEN TM RECEPTOR"/>
    <property type="match status" value="1"/>
</dbReference>
<comment type="caution">
    <text evidence="2">The sequence shown here is derived from an EMBL/GenBank/DDBJ whole genome shotgun (WGS) entry which is preliminary data.</text>
</comment>
<name>A0AAV5T9Y7_9BILA</name>
<feature type="transmembrane region" description="Helical" evidence="1">
    <location>
        <begin position="67"/>
        <end position="86"/>
    </location>
</feature>
<organism evidence="2 3">
    <name type="scientific">Pristionchus entomophagus</name>
    <dbReference type="NCBI Taxonomy" id="358040"/>
    <lineage>
        <taxon>Eukaryota</taxon>
        <taxon>Metazoa</taxon>
        <taxon>Ecdysozoa</taxon>
        <taxon>Nematoda</taxon>
        <taxon>Chromadorea</taxon>
        <taxon>Rhabditida</taxon>
        <taxon>Rhabditina</taxon>
        <taxon>Diplogasteromorpha</taxon>
        <taxon>Diplogasteroidea</taxon>
        <taxon>Neodiplogasteridae</taxon>
        <taxon>Pristionchus</taxon>
    </lineage>
</organism>
<evidence type="ECO:0000313" key="2">
    <source>
        <dbReference type="EMBL" id="GMS92043.1"/>
    </source>
</evidence>
<keyword evidence="3" id="KW-1185">Reference proteome</keyword>
<keyword evidence="1" id="KW-0472">Membrane</keyword>
<dbReference type="SUPFAM" id="SSF81321">
    <property type="entry name" value="Family A G protein-coupled receptor-like"/>
    <property type="match status" value="1"/>
</dbReference>
<protein>
    <recommendedName>
        <fullName evidence="4">G protein-coupled receptor</fullName>
    </recommendedName>
</protein>
<dbReference type="Pfam" id="PF10326">
    <property type="entry name" value="7TM_GPCR_Str"/>
    <property type="match status" value="1"/>
</dbReference>
<dbReference type="AlphaFoldDB" id="A0AAV5T9Y7"/>
<feature type="transmembrane region" description="Helical" evidence="1">
    <location>
        <begin position="29"/>
        <end position="47"/>
    </location>
</feature>
<keyword evidence="1" id="KW-1133">Transmembrane helix</keyword>
<dbReference type="PANTHER" id="PTHR46178">
    <property type="entry name" value="SEVEN TM RECEPTOR"/>
    <property type="match status" value="1"/>
</dbReference>
<evidence type="ECO:0000256" key="1">
    <source>
        <dbReference type="SAM" id="Phobius"/>
    </source>
</evidence>
<dbReference type="InterPro" id="IPR019428">
    <property type="entry name" value="7TM_GPCR_serpentine_rcpt_Str"/>
</dbReference>
<dbReference type="EMBL" id="BTSX01000004">
    <property type="protein sequence ID" value="GMS92043.1"/>
    <property type="molecule type" value="Genomic_DNA"/>
</dbReference>
<proteinExistence type="predicted"/>
<feature type="non-terminal residue" evidence="2">
    <location>
        <position position="131"/>
    </location>
</feature>
<evidence type="ECO:0008006" key="4">
    <source>
        <dbReference type="Google" id="ProtNLM"/>
    </source>
</evidence>